<keyword evidence="6 7" id="KW-0472">Membrane</keyword>
<feature type="transmembrane region" description="Helical" evidence="7">
    <location>
        <begin position="390"/>
        <end position="412"/>
    </location>
</feature>
<feature type="transmembrane region" description="Helical" evidence="7">
    <location>
        <begin position="144"/>
        <end position="166"/>
    </location>
</feature>
<feature type="transmembrane region" description="Helical" evidence="7">
    <location>
        <begin position="52"/>
        <end position="75"/>
    </location>
</feature>
<dbReference type="InterPro" id="IPR020846">
    <property type="entry name" value="MFS_dom"/>
</dbReference>
<accession>A0A7M7H4F5</accession>
<dbReference type="OrthoDB" id="3936150at2759"/>
<keyword evidence="4 7" id="KW-0812">Transmembrane</keyword>
<evidence type="ECO:0000256" key="1">
    <source>
        <dbReference type="ARBA" id="ARBA00004141"/>
    </source>
</evidence>
<evidence type="ECO:0000313" key="11">
    <source>
        <dbReference type="RefSeq" id="XP_006571149.1"/>
    </source>
</evidence>
<dbReference type="Pfam" id="PF00083">
    <property type="entry name" value="Sugar_tr"/>
    <property type="match status" value="1"/>
</dbReference>
<dbReference type="GO" id="GO:0022857">
    <property type="term" value="F:transmembrane transporter activity"/>
    <property type="evidence" value="ECO:0007669"/>
    <property type="project" value="InterPro"/>
</dbReference>
<feature type="transmembrane region" description="Helical" evidence="7">
    <location>
        <begin position="419"/>
        <end position="437"/>
    </location>
</feature>
<sequence length="535" mass="59917">MSNERTISIVTLPDKSTEESKIDSIADIENKTEKSANFERALTAAGYGKFQYFLLLSIIPVSWSTSLNTSSVGIILPSAECDLQITFYQKGVLTAIVYIGMVCSGPLWGYIADVKGRRTVFLFGYLADGICNILSGLSQNFWMLLFFKFLSGFIISGPHASIVAYSSEFYGEKGRGKIPLLIGFSITLGNIVSSALALIIIPQEWSIVLWDGAFVYNSWRFFLSACSIPILIGVVCLFMFPESPKFLMSQDRMDDALKVFQRIYSINTGKPPEQYPIQYLQNDPPSTEESNNADHDENMKKKMIFTNPYLSRLFSVVFMQFGSMFATNTFRLWQPQLFTILENFDPLSYNLTAEHESTFCEILDFTTSLRASENIEENATCKNIVVNESVYVNTIIISTLGSFFLLSSSFILNYLRHKILLAICYGISLICIISLYWSSNSLLTLLLSSFFIGFTNNTQNIIVSATVIMFPTSLRAIAVSIVMMVGRIGSICGNILFPILLAQGCFVPMIQLACFILFCSILTYYLPLFKKGAKK</sequence>
<dbReference type="GeneID" id="410705"/>
<dbReference type="RefSeq" id="XP_006571149.1">
    <property type="nucleotide sequence ID" value="XM_006571086.2"/>
</dbReference>
<evidence type="ECO:0000256" key="7">
    <source>
        <dbReference type="SAM" id="Phobius"/>
    </source>
</evidence>
<dbReference type="PANTHER" id="PTHR23511:SF36">
    <property type="entry name" value="EG:BACR7A4.13 PROTEIN-RELATED"/>
    <property type="match status" value="1"/>
</dbReference>
<dbReference type="SUPFAM" id="SSF103473">
    <property type="entry name" value="MFS general substrate transporter"/>
    <property type="match status" value="1"/>
</dbReference>
<dbReference type="InterPro" id="IPR036259">
    <property type="entry name" value="MFS_trans_sf"/>
</dbReference>
<evidence type="ECO:0000259" key="8">
    <source>
        <dbReference type="PROSITE" id="PS50850"/>
    </source>
</evidence>
<evidence type="ECO:0000256" key="2">
    <source>
        <dbReference type="ARBA" id="ARBA00008335"/>
    </source>
</evidence>
<evidence type="ECO:0000256" key="4">
    <source>
        <dbReference type="ARBA" id="ARBA00022692"/>
    </source>
</evidence>
<accession>A0A8B6Z961</accession>
<protein>
    <submittedName>
        <fullName evidence="11">Synaptic vesicle glycoprotein 2C isoform X1</fullName>
    </submittedName>
</protein>
<feature type="transmembrane region" description="Helical" evidence="7">
    <location>
        <begin position="309"/>
        <end position="327"/>
    </location>
</feature>
<reference evidence="11" key="2">
    <citation type="submission" date="2025-04" db="UniProtKB">
        <authorList>
            <consortium name="RefSeq"/>
        </authorList>
    </citation>
    <scope>IDENTIFICATION</scope>
    <source>
        <strain evidence="11">DH4</strain>
        <tissue evidence="11">Whole body</tissue>
    </source>
</reference>
<feature type="transmembrane region" description="Helical" evidence="7">
    <location>
        <begin position="506"/>
        <end position="526"/>
    </location>
</feature>
<evidence type="ECO:0000313" key="10">
    <source>
        <dbReference type="Proteomes" id="UP000005203"/>
    </source>
</evidence>
<evidence type="ECO:0000313" key="9">
    <source>
        <dbReference type="EnsemblMetazoa" id="XP_006571149"/>
    </source>
</evidence>
<keyword evidence="5 7" id="KW-1133">Transmembrane helix</keyword>
<evidence type="ECO:0000256" key="3">
    <source>
        <dbReference type="ARBA" id="ARBA00022448"/>
    </source>
</evidence>
<proteinExistence type="inferred from homology"/>
<dbReference type="GO" id="GO:0016020">
    <property type="term" value="C:membrane"/>
    <property type="evidence" value="ECO:0007669"/>
    <property type="project" value="UniProtKB-SubCell"/>
</dbReference>
<feature type="transmembrane region" description="Helical" evidence="7">
    <location>
        <begin position="477"/>
        <end position="500"/>
    </location>
</feature>
<gene>
    <name evidence="9" type="primary">410705</name>
    <name evidence="11" type="synonym">LOC410705</name>
</gene>
<feature type="domain" description="Major facilitator superfamily (MFS) profile" evidence="8">
    <location>
        <begin position="41"/>
        <end position="531"/>
    </location>
</feature>
<comment type="subcellular location">
    <subcellularLocation>
        <location evidence="1">Membrane</location>
        <topology evidence="1">Multi-pass membrane protein</topology>
    </subcellularLocation>
</comment>
<reference evidence="9" key="1">
    <citation type="submission" date="2021-01" db="UniProtKB">
        <authorList>
            <consortium name="EnsemblMetazoa"/>
        </authorList>
    </citation>
    <scope>IDENTIFICATION</scope>
    <source>
        <strain evidence="9">DH4</strain>
    </source>
</reference>
<feature type="transmembrane region" description="Helical" evidence="7">
    <location>
        <begin position="87"/>
        <end position="108"/>
    </location>
</feature>
<feature type="transmembrane region" description="Helical" evidence="7">
    <location>
        <begin position="443"/>
        <end position="470"/>
    </location>
</feature>
<comment type="similarity">
    <text evidence="2">Belongs to the major facilitator superfamily.</text>
</comment>
<dbReference type="Gene3D" id="1.20.1250.20">
    <property type="entry name" value="MFS general substrate transporter like domains"/>
    <property type="match status" value="1"/>
</dbReference>
<organism evidence="9">
    <name type="scientific">Apis mellifera</name>
    <name type="common">Honeybee</name>
    <dbReference type="NCBI Taxonomy" id="7460"/>
    <lineage>
        <taxon>Eukaryota</taxon>
        <taxon>Metazoa</taxon>
        <taxon>Ecdysozoa</taxon>
        <taxon>Arthropoda</taxon>
        <taxon>Hexapoda</taxon>
        <taxon>Insecta</taxon>
        <taxon>Pterygota</taxon>
        <taxon>Neoptera</taxon>
        <taxon>Endopterygota</taxon>
        <taxon>Hymenoptera</taxon>
        <taxon>Apocrita</taxon>
        <taxon>Aculeata</taxon>
        <taxon>Apoidea</taxon>
        <taxon>Anthophila</taxon>
        <taxon>Apidae</taxon>
        <taxon>Apis</taxon>
    </lineage>
</organism>
<keyword evidence="3" id="KW-0813">Transport</keyword>
<dbReference type="PROSITE" id="PS50850">
    <property type="entry name" value="MFS"/>
    <property type="match status" value="1"/>
</dbReference>
<dbReference type="PANTHER" id="PTHR23511">
    <property type="entry name" value="SYNAPTIC VESICLE GLYCOPROTEIN 2"/>
    <property type="match status" value="1"/>
</dbReference>
<feature type="transmembrane region" description="Helical" evidence="7">
    <location>
        <begin position="178"/>
        <end position="201"/>
    </location>
</feature>
<keyword evidence="10" id="KW-1185">Reference proteome</keyword>
<dbReference type="Proteomes" id="UP000005203">
    <property type="component" value="Linkage group LG1"/>
</dbReference>
<dbReference type="AlphaFoldDB" id="A0A7M7H4F5"/>
<dbReference type="InterPro" id="IPR005828">
    <property type="entry name" value="MFS_sugar_transport-like"/>
</dbReference>
<reference evidence="10" key="3">
    <citation type="submission" date="2025-05" db="UniProtKB">
        <authorList>
            <consortium name="RefSeq"/>
        </authorList>
    </citation>
    <scope>NUCLEOTIDE SEQUENCE [LARGE SCALE GENOMIC DNA]</scope>
    <source>
        <strain evidence="10">DH4</strain>
    </source>
</reference>
<feature type="transmembrane region" description="Helical" evidence="7">
    <location>
        <begin position="221"/>
        <end position="240"/>
    </location>
</feature>
<name>A0A7M7H4F5_APIME</name>
<dbReference type="KEGG" id="ame:410705"/>
<dbReference type="EnsemblMetazoa" id="XM_006571086">
    <property type="protein sequence ID" value="XP_006571149"/>
    <property type="gene ID" value="LOC410705"/>
</dbReference>
<feature type="transmembrane region" description="Helical" evidence="7">
    <location>
        <begin position="120"/>
        <end position="138"/>
    </location>
</feature>
<evidence type="ECO:0000256" key="6">
    <source>
        <dbReference type="ARBA" id="ARBA00023136"/>
    </source>
</evidence>
<evidence type="ECO:0000256" key="5">
    <source>
        <dbReference type="ARBA" id="ARBA00022989"/>
    </source>
</evidence>